<dbReference type="EMBL" id="JANKHO010003198">
    <property type="protein sequence ID" value="KAJ3485404.1"/>
    <property type="molecule type" value="Genomic_DNA"/>
</dbReference>
<keyword evidence="3" id="KW-1185">Reference proteome</keyword>
<dbReference type="Proteomes" id="UP001148786">
    <property type="component" value="Unassembled WGS sequence"/>
</dbReference>
<dbReference type="AlphaFoldDB" id="A0A9W8JP77"/>
<reference evidence="2" key="1">
    <citation type="submission" date="2022-07" db="EMBL/GenBank/DDBJ databases">
        <title>Genome Sequence of Agrocybe chaxingu.</title>
        <authorList>
            <person name="Buettner E."/>
        </authorList>
    </citation>
    <scope>NUCLEOTIDE SEQUENCE</scope>
    <source>
        <strain evidence="2">MP-N11</strain>
    </source>
</reference>
<feature type="compositionally biased region" description="Basic residues" evidence="1">
    <location>
        <begin position="29"/>
        <end position="38"/>
    </location>
</feature>
<evidence type="ECO:0000313" key="3">
    <source>
        <dbReference type="Proteomes" id="UP001148786"/>
    </source>
</evidence>
<protein>
    <submittedName>
        <fullName evidence="2">Uncharacterized protein</fullName>
    </submittedName>
</protein>
<evidence type="ECO:0000256" key="1">
    <source>
        <dbReference type="SAM" id="MobiDB-lite"/>
    </source>
</evidence>
<sequence>MASPSDPVRPPNKKRRLKTQMRPAGPGALKKKKKKGRVRFVGEEAEAEDKQTRIRSRNTDKTTSRE</sequence>
<evidence type="ECO:0000313" key="2">
    <source>
        <dbReference type="EMBL" id="KAJ3485404.1"/>
    </source>
</evidence>
<proteinExistence type="predicted"/>
<name>A0A9W8JP77_9AGAR</name>
<feature type="compositionally biased region" description="Basic and acidic residues" evidence="1">
    <location>
        <begin position="48"/>
        <end position="66"/>
    </location>
</feature>
<gene>
    <name evidence="2" type="ORF">NLJ89_g11900</name>
</gene>
<organism evidence="2 3">
    <name type="scientific">Agrocybe chaxingu</name>
    <dbReference type="NCBI Taxonomy" id="84603"/>
    <lineage>
        <taxon>Eukaryota</taxon>
        <taxon>Fungi</taxon>
        <taxon>Dikarya</taxon>
        <taxon>Basidiomycota</taxon>
        <taxon>Agaricomycotina</taxon>
        <taxon>Agaricomycetes</taxon>
        <taxon>Agaricomycetidae</taxon>
        <taxon>Agaricales</taxon>
        <taxon>Agaricineae</taxon>
        <taxon>Strophariaceae</taxon>
        <taxon>Agrocybe</taxon>
    </lineage>
</organism>
<feature type="region of interest" description="Disordered" evidence="1">
    <location>
        <begin position="1"/>
        <end position="66"/>
    </location>
</feature>
<accession>A0A9W8JP77</accession>
<comment type="caution">
    <text evidence="2">The sequence shown here is derived from an EMBL/GenBank/DDBJ whole genome shotgun (WGS) entry which is preliminary data.</text>
</comment>